<name>A0A518H7A4_9BACT</name>
<reference evidence="10 11" key="1">
    <citation type="submission" date="2019-02" db="EMBL/GenBank/DDBJ databases">
        <title>Deep-cultivation of Planctomycetes and their phenomic and genomic characterization uncovers novel biology.</title>
        <authorList>
            <person name="Wiegand S."/>
            <person name="Jogler M."/>
            <person name="Boedeker C."/>
            <person name="Pinto D."/>
            <person name="Vollmers J."/>
            <person name="Rivas-Marin E."/>
            <person name="Kohn T."/>
            <person name="Peeters S.H."/>
            <person name="Heuer A."/>
            <person name="Rast P."/>
            <person name="Oberbeckmann S."/>
            <person name="Bunk B."/>
            <person name="Jeske O."/>
            <person name="Meyerdierks A."/>
            <person name="Storesund J.E."/>
            <person name="Kallscheuer N."/>
            <person name="Luecker S."/>
            <person name="Lage O.M."/>
            <person name="Pohl T."/>
            <person name="Merkel B.J."/>
            <person name="Hornburger P."/>
            <person name="Mueller R.-W."/>
            <person name="Bruemmer F."/>
            <person name="Labrenz M."/>
            <person name="Spormann A.M."/>
            <person name="Op den Camp H."/>
            <person name="Overmann J."/>
            <person name="Amann R."/>
            <person name="Jetten M.S.M."/>
            <person name="Mascher T."/>
            <person name="Medema M.H."/>
            <person name="Devos D.P."/>
            <person name="Kaster A.-K."/>
            <person name="Ovreas L."/>
            <person name="Rohde M."/>
            <person name="Galperin M.Y."/>
            <person name="Jogler C."/>
        </authorList>
    </citation>
    <scope>NUCLEOTIDE SEQUENCE [LARGE SCALE GENOMIC DNA]</scope>
    <source>
        <strain evidence="10 11">ElP</strain>
    </source>
</reference>
<keyword evidence="7 8" id="KW-0472">Membrane</keyword>
<dbReference type="RefSeq" id="WP_197446296.1">
    <property type="nucleotide sequence ID" value="NZ_CP036426.1"/>
</dbReference>
<dbReference type="EMBL" id="CP036426">
    <property type="protein sequence ID" value="QDV36749.1"/>
    <property type="molecule type" value="Genomic_DNA"/>
</dbReference>
<feature type="domain" description="Glycosyltransferase RgtA/B/C/D-like" evidence="9">
    <location>
        <begin position="86"/>
        <end position="220"/>
    </location>
</feature>
<dbReference type="KEGG" id="tpla:ElP_46780"/>
<protein>
    <recommendedName>
        <fullName evidence="9">Glycosyltransferase RgtA/B/C/D-like domain-containing protein</fullName>
    </recommendedName>
</protein>
<dbReference type="PANTHER" id="PTHR33908:SF11">
    <property type="entry name" value="MEMBRANE PROTEIN"/>
    <property type="match status" value="1"/>
</dbReference>
<evidence type="ECO:0000256" key="1">
    <source>
        <dbReference type="ARBA" id="ARBA00004651"/>
    </source>
</evidence>
<keyword evidence="4" id="KW-0808">Transferase</keyword>
<dbReference type="PANTHER" id="PTHR33908">
    <property type="entry name" value="MANNOSYLTRANSFERASE YKCB-RELATED"/>
    <property type="match status" value="1"/>
</dbReference>
<evidence type="ECO:0000313" key="10">
    <source>
        <dbReference type="EMBL" id="QDV36749.1"/>
    </source>
</evidence>
<dbReference type="InterPro" id="IPR050297">
    <property type="entry name" value="LipidA_mod_glycosyltrf_83"/>
</dbReference>
<evidence type="ECO:0000256" key="5">
    <source>
        <dbReference type="ARBA" id="ARBA00022692"/>
    </source>
</evidence>
<sequence length="521" mass="56247">MSRLQHGFVVVLLMVAAGALLLWKTTRTEIVFADGLRYIRQAKVIEAGELVGGLLNAIDHPAYPIAISWAHSLEGGDGPLDWQRAGQMASVMAGILLVIPLYLVALELVGPRAAWMAVALSYIAPVVSNVTADVLSEGLFLLFWSWGVWAALRFLKDGRFAWLTPMIAATGLAYFTRPEGLLLPAAVVATLLLMPLLPSTRMRWPRWWAAVGLLVIGPAVIVGPYMIHKGSVGTKPAIARLLGTAPPSGNEAVERNRPLDPGQSAVRTYAVAAKVVFESIRDAVTVPVLLIVPVGMLAARRAGPSSRQWLFLGVVLCSAFVGLVRLHATGGYCSPRHAMVPALLLIPFAALGIDHLLKSVTLPGRLLGTPGEAIRPGPIFWLLALGALAMPTLPRHATPLNSSFVAYREAAEWLRENAGAGEKVVDLTGWSQFYGEFEGYTFADVIYAGADQEARWVVAREAHVYGEWDYCEILRSLIGPLRPEVVVPEGADPDEARVYVFDRKVPGDLVLMGTPSGTVLR</sequence>
<feature type="transmembrane region" description="Helical" evidence="8">
    <location>
        <begin position="182"/>
        <end position="200"/>
    </location>
</feature>
<organism evidence="10 11">
    <name type="scientific">Tautonia plasticadhaerens</name>
    <dbReference type="NCBI Taxonomy" id="2527974"/>
    <lineage>
        <taxon>Bacteria</taxon>
        <taxon>Pseudomonadati</taxon>
        <taxon>Planctomycetota</taxon>
        <taxon>Planctomycetia</taxon>
        <taxon>Isosphaerales</taxon>
        <taxon>Isosphaeraceae</taxon>
        <taxon>Tautonia</taxon>
    </lineage>
</organism>
<keyword evidence="6 8" id="KW-1133">Transmembrane helix</keyword>
<feature type="transmembrane region" description="Helical" evidence="8">
    <location>
        <begin position="160"/>
        <end position="176"/>
    </location>
</feature>
<evidence type="ECO:0000256" key="4">
    <source>
        <dbReference type="ARBA" id="ARBA00022679"/>
    </source>
</evidence>
<feature type="transmembrane region" description="Helical" evidence="8">
    <location>
        <begin position="338"/>
        <end position="357"/>
    </location>
</feature>
<evidence type="ECO:0000259" key="9">
    <source>
        <dbReference type="Pfam" id="PF13231"/>
    </source>
</evidence>
<dbReference type="GO" id="GO:0016763">
    <property type="term" value="F:pentosyltransferase activity"/>
    <property type="evidence" value="ECO:0007669"/>
    <property type="project" value="TreeGrafter"/>
</dbReference>
<evidence type="ECO:0000256" key="6">
    <source>
        <dbReference type="ARBA" id="ARBA00022989"/>
    </source>
</evidence>
<evidence type="ECO:0000256" key="2">
    <source>
        <dbReference type="ARBA" id="ARBA00022475"/>
    </source>
</evidence>
<keyword evidence="2" id="KW-1003">Cell membrane</keyword>
<dbReference type="Pfam" id="PF13231">
    <property type="entry name" value="PMT_2"/>
    <property type="match status" value="1"/>
</dbReference>
<keyword evidence="11" id="KW-1185">Reference proteome</keyword>
<evidence type="ECO:0000256" key="7">
    <source>
        <dbReference type="ARBA" id="ARBA00023136"/>
    </source>
</evidence>
<comment type="subcellular location">
    <subcellularLocation>
        <location evidence="1">Cell membrane</location>
        <topology evidence="1">Multi-pass membrane protein</topology>
    </subcellularLocation>
</comment>
<evidence type="ECO:0000256" key="3">
    <source>
        <dbReference type="ARBA" id="ARBA00022676"/>
    </source>
</evidence>
<dbReference type="AlphaFoldDB" id="A0A518H7A4"/>
<dbReference type="GO" id="GO:0005886">
    <property type="term" value="C:plasma membrane"/>
    <property type="evidence" value="ECO:0007669"/>
    <property type="project" value="UniProtKB-SubCell"/>
</dbReference>
<keyword evidence="3" id="KW-0328">Glycosyltransferase</keyword>
<feature type="transmembrane region" description="Helical" evidence="8">
    <location>
        <begin position="7"/>
        <end position="23"/>
    </location>
</feature>
<proteinExistence type="predicted"/>
<feature type="transmembrane region" description="Helical" evidence="8">
    <location>
        <begin position="138"/>
        <end position="155"/>
    </location>
</feature>
<dbReference type="GO" id="GO:0009103">
    <property type="term" value="P:lipopolysaccharide biosynthetic process"/>
    <property type="evidence" value="ECO:0007669"/>
    <property type="project" value="UniProtKB-ARBA"/>
</dbReference>
<gene>
    <name evidence="10" type="ORF">ElP_46780</name>
</gene>
<feature type="transmembrane region" description="Helical" evidence="8">
    <location>
        <begin position="88"/>
        <end position="106"/>
    </location>
</feature>
<feature type="transmembrane region" description="Helical" evidence="8">
    <location>
        <begin position="309"/>
        <end position="326"/>
    </location>
</feature>
<dbReference type="InterPro" id="IPR038731">
    <property type="entry name" value="RgtA/B/C-like"/>
</dbReference>
<accession>A0A518H7A4</accession>
<feature type="transmembrane region" description="Helical" evidence="8">
    <location>
        <begin position="207"/>
        <end position="227"/>
    </location>
</feature>
<feature type="transmembrane region" description="Helical" evidence="8">
    <location>
        <begin position="284"/>
        <end position="302"/>
    </location>
</feature>
<keyword evidence="5 8" id="KW-0812">Transmembrane</keyword>
<dbReference type="Proteomes" id="UP000317835">
    <property type="component" value="Chromosome"/>
</dbReference>
<evidence type="ECO:0000256" key="8">
    <source>
        <dbReference type="SAM" id="Phobius"/>
    </source>
</evidence>
<evidence type="ECO:0000313" key="11">
    <source>
        <dbReference type="Proteomes" id="UP000317835"/>
    </source>
</evidence>